<dbReference type="InterPro" id="IPR001781">
    <property type="entry name" value="Znf_LIM"/>
</dbReference>
<keyword evidence="1 4" id="KW-0479">Metal-binding</keyword>
<keyword evidence="8" id="KW-1185">Reference proteome</keyword>
<evidence type="ECO:0000313" key="7">
    <source>
        <dbReference type="EMBL" id="KAK7098453.1"/>
    </source>
</evidence>
<dbReference type="PANTHER" id="PTHR24206">
    <property type="entry name" value="OS06G0237300 PROTEIN"/>
    <property type="match status" value="1"/>
</dbReference>
<dbReference type="Proteomes" id="UP001374579">
    <property type="component" value="Unassembled WGS sequence"/>
</dbReference>
<feature type="region of interest" description="Disordered" evidence="5">
    <location>
        <begin position="167"/>
        <end position="224"/>
    </location>
</feature>
<feature type="compositionally biased region" description="Basic and acidic residues" evidence="5">
    <location>
        <begin position="581"/>
        <end position="594"/>
    </location>
</feature>
<keyword evidence="3 4" id="KW-0440">LIM domain</keyword>
<organism evidence="7 8">
    <name type="scientific">Littorina saxatilis</name>
    <dbReference type="NCBI Taxonomy" id="31220"/>
    <lineage>
        <taxon>Eukaryota</taxon>
        <taxon>Metazoa</taxon>
        <taxon>Spiralia</taxon>
        <taxon>Lophotrochozoa</taxon>
        <taxon>Mollusca</taxon>
        <taxon>Gastropoda</taxon>
        <taxon>Caenogastropoda</taxon>
        <taxon>Littorinimorpha</taxon>
        <taxon>Littorinoidea</taxon>
        <taxon>Littorinidae</taxon>
        <taxon>Littorina</taxon>
    </lineage>
</organism>
<feature type="compositionally biased region" description="Low complexity" evidence="5">
    <location>
        <begin position="180"/>
        <end position="189"/>
    </location>
</feature>
<gene>
    <name evidence="7" type="ORF">V1264_002745</name>
</gene>
<dbReference type="CDD" id="cd09358">
    <property type="entry name" value="LIM_Mical_like"/>
    <property type="match status" value="1"/>
</dbReference>
<feature type="region of interest" description="Disordered" evidence="5">
    <location>
        <begin position="240"/>
        <end position="265"/>
    </location>
</feature>
<feature type="region of interest" description="Disordered" evidence="5">
    <location>
        <begin position="462"/>
        <end position="725"/>
    </location>
</feature>
<sequence length="881" mass="97874">MSFFNKANRSVAGRDYMNQLASRYQTEEPGFQTATAGIYGGGGSGGTGVSTVTFTPSSPGKKQTHRTEEVFYSYSQEEELRQDGVSQFKTKEDRTYNETRHDGQPAAQYTDAGFGGAGQGYGLENGNIATNQTQKEDFHFQEMSSVKNQFEKGPQQASYQRQQPIDIKQEAMATEGGVYESQPTSSQPQWEEEPEEGVYENAPQQRSDVVRESDRDIGAELPSVGAARNIRDKFLTGQVENRSSTVKREITPPAGAVDGGVFENQPQYNPDVVHHGEETQNEILPEQGTTRNMAARFKEMEKQGSVPVPSGKRAITPDRSGKVEFVSEPRGHIEKYEPQVQAGIFESQPSHREDVVRSDQLPEEVLPEIGAAKNIAQRFKQMSTDNASSTPRGKREITPDNSGRVEFVSEPTGYVEKYQGRADSGVFESQPSDRDDVVKADLYQEEVLPERGMARNIAARFKEMENTTKSPPSPTKYKEITPPRENGTSARTAGVFESQPQVSSDVVHSGEHVEEVLPERGMAKNIANRFRQLSSSDSAPKSPRAKKEFTPPPGGAGVYENNPKQFIPDYNRPAESGILESKPEVRNDVVRGDEGPQTEQELPERGYTRNLLSAWKQRESESAKISPTGSGKVKEFTPPREEPRVAQQRPAPRTPKSPLAGGSDGSVHPTDLPGQYQPQVQYGGWCHNGGQWAEPTVFESEPDRRDDVMREDDTDWNAGMPKSDTTKKMLAKFQHIQAEAATKGSPARPTPTARKDSEDRNSSESTPDQVGRSKSMRVAVQLEKCGACQKTVYAMEKIEIEKHAYHKSCFRCSHCHCILTPKTFAINRSVLFCTNHYKQLFATKGNYDEGFGHDQHKKAWKSEPSLADEKQPNNGTEETQQ</sequence>
<evidence type="ECO:0000313" key="8">
    <source>
        <dbReference type="Proteomes" id="UP001374579"/>
    </source>
</evidence>
<dbReference type="Gene3D" id="2.10.110.10">
    <property type="entry name" value="Cysteine Rich Protein"/>
    <property type="match status" value="1"/>
</dbReference>
<dbReference type="PROSITE" id="PS00478">
    <property type="entry name" value="LIM_DOMAIN_1"/>
    <property type="match status" value="1"/>
</dbReference>
<evidence type="ECO:0000256" key="1">
    <source>
        <dbReference type="ARBA" id="ARBA00022723"/>
    </source>
</evidence>
<feature type="compositionally biased region" description="Basic and acidic residues" evidence="5">
    <location>
        <begin position="315"/>
        <end position="329"/>
    </location>
</feature>
<dbReference type="AlphaFoldDB" id="A0AAN9B3I3"/>
<dbReference type="SUPFAM" id="SSF57716">
    <property type="entry name" value="Glucocorticoid receptor-like (DNA-binding domain)"/>
    <property type="match status" value="2"/>
</dbReference>
<feature type="compositionally biased region" description="Low complexity" evidence="5">
    <location>
        <begin position="673"/>
        <end position="684"/>
    </location>
</feature>
<reference evidence="7 8" key="1">
    <citation type="submission" date="2024-02" db="EMBL/GenBank/DDBJ databases">
        <title>Chromosome-scale genome assembly of the rough periwinkle Littorina saxatilis.</title>
        <authorList>
            <person name="De Jode A."/>
            <person name="Faria R."/>
            <person name="Formenti G."/>
            <person name="Sims Y."/>
            <person name="Smith T.P."/>
            <person name="Tracey A."/>
            <person name="Wood J.M.D."/>
            <person name="Zagrodzka Z.B."/>
            <person name="Johannesson K."/>
            <person name="Butlin R.K."/>
            <person name="Leder E.H."/>
        </authorList>
    </citation>
    <scope>NUCLEOTIDE SEQUENCE [LARGE SCALE GENOMIC DNA]</scope>
    <source>
        <strain evidence="7">Snail1</strain>
        <tissue evidence="7">Muscle</tissue>
    </source>
</reference>
<feature type="compositionally biased region" description="Basic and acidic residues" evidence="5">
    <location>
        <begin position="508"/>
        <end position="522"/>
    </location>
</feature>
<keyword evidence="2 4" id="KW-0862">Zinc</keyword>
<evidence type="ECO:0000259" key="6">
    <source>
        <dbReference type="PROSITE" id="PS50023"/>
    </source>
</evidence>
<comment type="caution">
    <text evidence="7">The sequence shown here is derived from an EMBL/GenBank/DDBJ whole genome shotgun (WGS) entry which is preliminary data.</text>
</comment>
<evidence type="ECO:0000256" key="4">
    <source>
        <dbReference type="PROSITE-ProRule" id="PRU00125"/>
    </source>
</evidence>
<dbReference type="FunFam" id="2.10.110.10:FF:000002">
    <property type="entry name" value="LIM domain and actin-binding 1"/>
    <property type="match status" value="1"/>
</dbReference>
<feature type="region of interest" description="Disordered" evidence="5">
    <location>
        <begin position="738"/>
        <end position="775"/>
    </location>
</feature>
<proteinExistence type="predicted"/>
<feature type="domain" description="LIM zinc-binding" evidence="6">
    <location>
        <begin position="783"/>
        <end position="843"/>
    </location>
</feature>
<dbReference type="SMART" id="SM00132">
    <property type="entry name" value="LIM"/>
    <property type="match status" value="1"/>
</dbReference>
<evidence type="ECO:0000256" key="2">
    <source>
        <dbReference type="ARBA" id="ARBA00022833"/>
    </source>
</evidence>
<name>A0AAN9B3I3_9CAEN</name>
<feature type="compositionally biased region" description="Polar residues" evidence="5">
    <location>
        <begin position="872"/>
        <end position="881"/>
    </location>
</feature>
<feature type="region of interest" description="Disordered" evidence="5">
    <location>
        <begin position="95"/>
        <end position="115"/>
    </location>
</feature>
<dbReference type="GO" id="GO:0046872">
    <property type="term" value="F:metal ion binding"/>
    <property type="evidence" value="ECO:0007669"/>
    <property type="project" value="UniProtKB-KW"/>
</dbReference>
<dbReference type="PROSITE" id="PS50023">
    <property type="entry name" value="LIM_DOMAIN_2"/>
    <property type="match status" value="1"/>
</dbReference>
<feature type="region of interest" description="Disordered" evidence="5">
    <location>
        <begin position="300"/>
        <end position="329"/>
    </location>
</feature>
<accession>A0AAN9B3I3</accession>
<feature type="compositionally biased region" description="Basic and acidic residues" evidence="5">
    <location>
        <begin position="632"/>
        <end position="644"/>
    </location>
</feature>
<evidence type="ECO:0000256" key="5">
    <source>
        <dbReference type="SAM" id="MobiDB-lite"/>
    </source>
</evidence>
<feature type="compositionally biased region" description="Basic and acidic residues" evidence="5">
    <location>
        <begin position="208"/>
        <end position="218"/>
    </location>
</feature>
<feature type="region of interest" description="Disordered" evidence="5">
    <location>
        <begin position="382"/>
        <end position="411"/>
    </location>
</feature>
<feature type="compositionally biased region" description="Polar residues" evidence="5">
    <location>
        <begin position="382"/>
        <end position="391"/>
    </location>
</feature>
<feature type="compositionally biased region" description="Basic and acidic residues" evidence="5">
    <location>
        <begin position="753"/>
        <end position="762"/>
    </location>
</feature>
<feature type="region of interest" description="Disordered" evidence="5">
    <location>
        <begin position="854"/>
        <end position="881"/>
    </location>
</feature>
<dbReference type="Pfam" id="PF00412">
    <property type="entry name" value="LIM"/>
    <property type="match status" value="1"/>
</dbReference>
<protein>
    <recommendedName>
        <fullName evidence="6">LIM zinc-binding domain-containing protein</fullName>
    </recommendedName>
</protein>
<evidence type="ECO:0000256" key="3">
    <source>
        <dbReference type="ARBA" id="ARBA00023038"/>
    </source>
</evidence>
<dbReference type="EMBL" id="JBAMIC010000012">
    <property type="protein sequence ID" value="KAK7098453.1"/>
    <property type="molecule type" value="Genomic_DNA"/>
</dbReference>